<dbReference type="EMBL" id="JAHQIW010000419">
    <property type="protein sequence ID" value="KAJ1348041.1"/>
    <property type="molecule type" value="Genomic_DNA"/>
</dbReference>
<reference evidence="1" key="1">
    <citation type="submission" date="2021-06" db="EMBL/GenBank/DDBJ databases">
        <title>Parelaphostrongylus tenuis whole genome reference sequence.</title>
        <authorList>
            <person name="Garwood T.J."/>
            <person name="Larsen P.A."/>
            <person name="Fountain-Jones N.M."/>
            <person name="Garbe J.R."/>
            <person name="Macchietto M.G."/>
            <person name="Kania S.A."/>
            <person name="Gerhold R.W."/>
            <person name="Richards J.E."/>
            <person name="Wolf T.M."/>
        </authorList>
    </citation>
    <scope>NUCLEOTIDE SEQUENCE</scope>
    <source>
        <strain evidence="1">MNPRO001-30</strain>
        <tissue evidence="1">Meninges</tissue>
    </source>
</reference>
<comment type="caution">
    <text evidence="1">The sequence shown here is derived from an EMBL/GenBank/DDBJ whole genome shotgun (WGS) entry which is preliminary data.</text>
</comment>
<keyword evidence="2" id="KW-1185">Reference proteome</keyword>
<dbReference type="AlphaFoldDB" id="A0AAD5QIH4"/>
<accession>A0AAD5QIH4</accession>
<sequence length="94" mass="10753">MRRLRRATLQEKLVLAFDLNHRDNDEDEVAETLAIVENNKSLVKILNCRDPQLISNTFLLTQLTNESVTNVPICLLVSLFTSRRSVAQQLTSEK</sequence>
<organism evidence="1 2">
    <name type="scientific">Parelaphostrongylus tenuis</name>
    <name type="common">Meningeal worm</name>
    <dbReference type="NCBI Taxonomy" id="148309"/>
    <lineage>
        <taxon>Eukaryota</taxon>
        <taxon>Metazoa</taxon>
        <taxon>Ecdysozoa</taxon>
        <taxon>Nematoda</taxon>
        <taxon>Chromadorea</taxon>
        <taxon>Rhabditida</taxon>
        <taxon>Rhabditina</taxon>
        <taxon>Rhabditomorpha</taxon>
        <taxon>Strongyloidea</taxon>
        <taxon>Metastrongylidae</taxon>
        <taxon>Parelaphostrongylus</taxon>
    </lineage>
</organism>
<evidence type="ECO:0000313" key="1">
    <source>
        <dbReference type="EMBL" id="KAJ1348041.1"/>
    </source>
</evidence>
<proteinExistence type="predicted"/>
<name>A0AAD5QIH4_PARTN</name>
<evidence type="ECO:0000313" key="2">
    <source>
        <dbReference type="Proteomes" id="UP001196413"/>
    </source>
</evidence>
<gene>
    <name evidence="1" type="ORF">KIN20_003253</name>
</gene>
<dbReference type="Proteomes" id="UP001196413">
    <property type="component" value="Unassembled WGS sequence"/>
</dbReference>
<protein>
    <submittedName>
        <fullName evidence="1">Uncharacterized protein</fullName>
    </submittedName>
</protein>